<dbReference type="Proteomes" id="UP000038830">
    <property type="component" value="Unassembled WGS sequence"/>
</dbReference>
<evidence type="ECO:0000256" key="1">
    <source>
        <dbReference type="ARBA" id="ARBA00004141"/>
    </source>
</evidence>
<protein>
    <submittedName>
        <fullName evidence="7">JEN1 protein</fullName>
    </submittedName>
</protein>
<reference evidence="8" key="1">
    <citation type="journal article" date="2015" name="J. Biotechnol.">
        <title>The structure of the Cyberlindnera jadinii genome and its relation to Candida utilis analyzed by the occurrence of single nucleotide polymorphisms.</title>
        <authorList>
            <person name="Rupp O."/>
            <person name="Brinkrolf K."/>
            <person name="Buerth C."/>
            <person name="Kunigo M."/>
            <person name="Schneider J."/>
            <person name="Jaenicke S."/>
            <person name="Goesmann A."/>
            <person name="Puehler A."/>
            <person name="Jaeger K.-E."/>
            <person name="Ernst J.F."/>
        </authorList>
    </citation>
    <scope>NUCLEOTIDE SEQUENCE [LARGE SCALE GENOMIC DNA]</scope>
    <source>
        <strain evidence="8">ATCC 18201 / CBS 1600 / BCRC 20928 / JCM 3617 / NBRC 0987 / NRRL Y-1542</strain>
    </source>
</reference>
<feature type="transmembrane region" description="Helical" evidence="5">
    <location>
        <begin position="294"/>
        <end position="312"/>
    </location>
</feature>
<feature type="transmembrane region" description="Helical" evidence="5">
    <location>
        <begin position="112"/>
        <end position="132"/>
    </location>
</feature>
<dbReference type="InterPro" id="IPR005828">
    <property type="entry name" value="MFS_sugar_transport-like"/>
</dbReference>
<feature type="transmembrane region" description="Helical" evidence="5">
    <location>
        <begin position="466"/>
        <end position="484"/>
    </location>
</feature>
<evidence type="ECO:0000256" key="2">
    <source>
        <dbReference type="ARBA" id="ARBA00022692"/>
    </source>
</evidence>
<sequence>MHKLEESVTRQDSIHEDPDDVVIEDEQEIILNWPNIVEYSKTRFTSLTHLHLHAVGDLNPLPSLREMSWNNWNFFFMGFVAWFSASFDFFLTAVSGTYIAQSLDVSTADITWGLSAVLMVRSAGAVIFGLWTDNYSRKWPFITTAAMFCALQIGTGFCKTYQQFMAVRAISGIAMGGTYATAAATSMDDAPLKARSFLSGLFFSAYAFGMIFAAIFWRAFESTKHSWKALFWFSSCFPFILICWRLVFPETRYFTRVLKARELIKQDQIEAGVYVKPTLKTKWGSVKAMLKKDWLLFTYLVILLAGTNYLTHASQDMYPTMLRSQLEWSLDAQTVAIVVVNLGAICGGLIAGTFMEVTGRRLAILICCVIGGCFVYPAYMMHNNSAVLGGGFFLFFAVIGVWGVLPIHLSELSPPDARALVSGLAYQLGNLASSASSTIETRLAKLWPLEWDAEGNPIKYDYAKTIACFTGAVFIYVFITTFIGPEKFHRDLSSPLLKTYIEKVIEIEEGRDPEAKFVTSSGDTSEQASYGKATHEEIELDCYPQEKK</sequence>
<feature type="transmembrane region" description="Helical" evidence="5">
    <location>
        <begin position="362"/>
        <end position="379"/>
    </location>
</feature>
<keyword evidence="4 5" id="KW-0472">Membrane</keyword>
<gene>
    <name evidence="7" type="primary">JEN1</name>
    <name evidence="7" type="ORF">BN1211_3599</name>
</gene>
<dbReference type="Gene3D" id="1.20.1250.20">
    <property type="entry name" value="MFS general substrate transporter like domains"/>
    <property type="match status" value="1"/>
</dbReference>
<dbReference type="GO" id="GO:0015355">
    <property type="term" value="F:secondary active monocarboxylate transmembrane transporter activity"/>
    <property type="evidence" value="ECO:0007669"/>
    <property type="project" value="TreeGrafter"/>
</dbReference>
<evidence type="ECO:0000313" key="8">
    <source>
        <dbReference type="Proteomes" id="UP000038830"/>
    </source>
</evidence>
<dbReference type="AlphaFoldDB" id="A0A0H5C509"/>
<dbReference type="InterPro" id="IPR036259">
    <property type="entry name" value="MFS_trans_sf"/>
</dbReference>
<keyword evidence="2 5" id="KW-0812">Transmembrane</keyword>
<dbReference type="GO" id="GO:0035879">
    <property type="term" value="P:plasma membrane lactate transport"/>
    <property type="evidence" value="ECO:0007669"/>
    <property type="project" value="TreeGrafter"/>
</dbReference>
<feature type="transmembrane region" description="Helical" evidence="5">
    <location>
        <begin position="197"/>
        <end position="217"/>
    </location>
</feature>
<dbReference type="InterPro" id="IPR020846">
    <property type="entry name" value="MFS_dom"/>
</dbReference>
<dbReference type="Pfam" id="PF00083">
    <property type="entry name" value="Sugar_tr"/>
    <property type="match status" value="1"/>
</dbReference>
<feature type="transmembrane region" description="Helical" evidence="5">
    <location>
        <begin position="332"/>
        <end position="355"/>
    </location>
</feature>
<keyword evidence="3 5" id="KW-1133">Transmembrane helix</keyword>
<dbReference type="EMBL" id="CDQK01000004">
    <property type="protein sequence ID" value="CEP23088.1"/>
    <property type="molecule type" value="Genomic_DNA"/>
</dbReference>
<evidence type="ECO:0000256" key="5">
    <source>
        <dbReference type="SAM" id="Phobius"/>
    </source>
</evidence>
<dbReference type="CDD" id="cd17316">
    <property type="entry name" value="MFS_SV2_like"/>
    <property type="match status" value="1"/>
</dbReference>
<organism evidence="7 8">
    <name type="scientific">Cyberlindnera jadinii (strain ATCC 18201 / CBS 1600 / BCRC 20928 / JCM 3617 / NBRC 0987 / NRRL Y-1542)</name>
    <name type="common">Torula yeast</name>
    <name type="synonym">Candida utilis</name>
    <dbReference type="NCBI Taxonomy" id="983966"/>
    <lineage>
        <taxon>Eukaryota</taxon>
        <taxon>Fungi</taxon>
        <taxon>Dikarya</taxon>
        <taxon>Ascomycota</taxon>
        <taxon>Saccharomycotina</taxon>
        <taxon>Saccharomycetes</taxon>
        <taxon>Phaffomycetales</taxon>
        <taxon>Phaffomycetaceae</taxon>
        <taxon>Cyberlindnera</taxon>
    </lineage>
</organism>
<name>A0A0H5C509_CYBJN</name>
<feature type="transmembrane region" description="Helical" evidence="5">
    <location>
        <begin position="163"/>
        <end position="185"/>
    </location>
</feature>
<evidence type="ECO:0000313" key="7">
    <source>
        <dbReference type="EMBL" id="CEP23088.1"/>
    </source>
</evidence>
<feature type="transmembrane region" description="Helical" evidence="5">
    <location>
        <begin position="139"/>
        <end position="157"/>
    </location>
</feature>
<proteinExistence type="predicted"/>
<accession>A0A0H5C509</accession>
<dbReference type="SUPFAM" id="SSF103473">
    <property type="entry name" value="MFS general substrate transporter"/>
    <property type="match status" value="1"/>
</dbReference>
<dbReference type="PANTHER" id="PTHR23508">
    <property type="entry name" value="CARBOXYLIC ACID TRANSPORTER PROTEIN HOMOLOG"/>
    <property type="match status" value="1"/>
</dbReference>
<evidence type="ECO:0000256" key="3">
    <source>
        <dbReference type="ARBA" id="ARBA00022989"/>
    </source>
</evidence>
<feature type="transmembrane region" description="Helical" evidence="5">
    <location>
        <begin position="229"/>
        <end position="248"/>
    </location>
</feature>
<evidence type="ECO:0000256" key="4">
    <source>
        <dbReference type="ARBA" id="ARBA00023136"/>
    </source>
</evidence>
<dbReference type="PANTHER" id="PTHR23508:SF10">
    <property type="entry name" value="CARBOXYLIC ACID TRANSPORTER PROTEIN HOMOLOG"/>
    <property type="match status" value="1"/>
</dbReference>
<evidence type="ECO:0000259" key="6">
    <source>
        <dbReference type="PROSITE" id="PS50850"/>
    </source>
</evidence>
<dbReference type="PROSITE" id="PS50850">
    <property type="entry name" value="MFS"/>
    <property type="match status" value="1"/>
</dbReference>
<feature type="transmembrane region" description="Helical" evidence="5">
    <location>
        <begin position="74"/>
        <end position="100"/>
    </location>
</feature>
<dbReference type="GO" id="GO:0005886">
    <property type="term" value="C:plasma membrane"/>
    <property type="evidence" value="ECO:0007669"/>
    <property type="project" value="TreeGrafter"/>
</dbReference>
<feature type="domain" description="Major facilitator superfamily (MFS) profile" evidence="6">
    <location>
        <begin position="74"/>
        <end position="488"/>
    </location>
</feature>
<comment type="subcellular location">
    <subcellularLocation>
        <location evidence="1">Membrane</location>
        <topology evidence="1">Multi-pass membrane protein</topology>
    </subcellularLocation>
</comment>
<feature type="transmembrane region" description="Helical" evidence="5">
    <location>
        <begin position="385"/>
        <end position="405"/>
    </location>
</feature>